<dbReference type="SMART" id="SM00408">
    <property type="entry name" value="IGc2"/>
    <property type="match status" value="1"/>
</dbReference>
<dbReference type="PROSITE" id="PS51450">
    <property type="entry name" value="LRR"/>
    <property type="match status" value="2"/>
</dbReference>
<keyword evidence="3" id="KW-0677">Repeat</keyword>
<evidence type="ECO:0000313" key="11">
    <source>
        <dbReference type="EMBL" id="KFM73819.1"/>
    </source>
</evidence>
<evidence type="ECO:0000256" key="5">
    <source>
        <dbReference type="ARBA" id="ARBA00023180"/>
    </source>
</evidence>
<dbReference type="OrthoDB" id="643377at2759"/>
<dbReference type="PANTHER" id="PTHR24366">
    <property type="entry name" value="IG(IMMUNOGLOBULIN) AND LRR(LEUCINE RICH REPEAT) DOMAINS"/>
    <property type="match status" value="1"/>
</dbReference>
<evidence type="ECO:0000256" key="4">
    <source>
        <dbReference type="ARBA" id="ARBA00023157"/>
    </source>
</evidence>
<dbReference type="SUPFAM" id="SSF52058">
    <property type="entry name" value="L domain-like"/>
    <property type="match status" value="1"/>
</dbReference>
<keyword evidence="8" id="KW-0812">Transmembrane</keyword>
<evidence type="ECO:0000256" key="9">
    <source>
        <dbReference type="SAM" id="SignalP"/>
    </source>
</evidence>
<dbReference type="FunFam" id="3.80.10.10:FF:000082">
    <property type="entry name" value="Leucine-rich repeat-containing 24"/>
    <property type="match status" value="1"/>
</dbReference>
<keyword evidence="12" id="KW-1185">Reference proteome</keyword>
<dbReference type="InterPro" id="IPR003598">
    <property type="entry name" value="Ig_sub2"/>
</dbReference>
<organism evidence="11 12">
    <name type="scientific">Stegodyphus mimosarum</name>
    <name type="common">African social velvet spider</name>
    <dbReference type="NCBI Taxonomy" id="407821"/>
    <lineage>
        <taxon>Eukaryota</taxon>
        <taxon>Metazoa</taxon>
        <taxon>Ecdysozoa</taxon>
        <taxon>Arthropoda</taxon>
        <taxon>Chelicerata</taxon>
        <taxon>Arachnida</taxon>
        <taxon>Araneae</taxon>
        <taxon>Araneomorphae</taxon>
        <taxon>Entelegynae</taxon>
        <taxon>Eresoidea</taxon>
        <taxon>Eresidae</taxon>
        <taxon>Stegodyphus</taxon>
    </lineage>
</organism>
<evidence type="ECO:0000313" key="12">
    <source>
        <dbReference type="Proteomes" id="UP000054359"/>
    </source>
</evidence>
<feature type="region of interest" description="Disordered" evidence="7">
    <location>
        <begin position="534"/>
        <end position="577"/>
    </location>
</feature>
<keyword evidence="1" id="KW-0433">Leucine-rich repeat</keyword>
<evidence type="ECO:0000256" key="1">
    <source>
        <dbReference type="ARBA" id="ARBA00022614"/>
    </source>
</evidence>
<dbReference type="Gene3D" id="2.60.40.10">
    <property type="entry name" value="Immunoglobulins"/>
    <property type="match status" value="1"/>
</dbReference>
<dbReference type="PROSITE" id="PS51257">
    <property type="entry name" value="PROKAR_LIPOPROTEIN"/>
    <property type="match status" value="1"/>
</dbReference>
<dbReference type="FunFam" id="2.60.40.10:FF:000032">
    <property type="entry name" value="palladin isoform X1"/>
    <property type="match status" value="1"/>
</dbReference>
<keyword evidence="8" id="KW-0472">Membrane</keyword>
<feature type="chain" id="PRO_5001830364" evidence="9">
    <location>
        <begin position="34"/>
        <end position="667"/>
    </location>
</feature>
<protein>
    <submittedName>
        <fullName evidence="11">Leucine-rich repeat-containing protein 4C</fullName>
    </submittedName>
</protein>
<feature type="region of interest" description="Disordered" evidence="7">
    <location>
        <begin position="642"/>
        <end position="667"/>
    </location>
</feature>
<dbReference type="Proteomes" id="UP000054359">
    <property type="component" value="Unassembled WGS sequence"/>
</dbReference>
<dbReference type="EMBL" id="KK118778">
    <property type="protein sequence ID" value="KFM73819.1"/>
    <property type="molecule type" value="Genomic_DNA"/>
</dbReference>
<feature type="signal peptide" evidence="9">
    <location>
        <begin position="1"/>
        <end position="33"/>
    </location>
</feature>
<dbReference type="InterPro" id="IPR003599">
    <property type="entry name" value="Ig_sub"/>
</dbReference>
<dbReference type="InterPro" id="IPR007110">
    <property type="entry name" value="Ig-like_dom"/>
</dbReference>
<dbReference type="Pfam" id="PF07679">
    <property type="entry name" value="I-set"/>
    <property type="match status" value="1"/>
</dbReference>
<dbReference type="Pfam" id="PF13855">
    <property type="entry name" value="LRR_8"/>
    <property type="match status" value="2"/>
</dbReference>
<dbReference type="SMART" id="SM00409">
    <property type="entry name" value="IG"/>
    <property type="match status" value="1"/>
</dbReference>
<dbReference type="InterPro" id="IPR032675">
    <property type="entry name" value="LRR_dom_sf"/>
</dbReference>
<keyword evidence="6" id="KW-0393">Immunoglobulin domain</keyword>
<keyword evidence="8" id="KW-1133">Transmembrane helix</keyword>
<keyword evidence="5" id="KW-0325">Glycoprotein</keyword>
<dbReference type="InterPro" id="IPR013098">
    <property type="entry name" value="Ig_I-set"/>
</dbReference>
<dbReference type="InterPro" id="IPR001611">
    <property type="entry name" value="Leu-rich_rpt"/>
</dbReference>
<reference evidence="11 12" key="1">
    <citation type="submission" date="2013-11" db="EMBL/GenBank/DDBJ databases">
        <title>Genome sequencing of Stegodyphus mimosarum.</title>
        <authorList>
            <person name="Bechsgaard J."/>
        </authorList>
    </citation>
    <scope>NUCLEOTIDE SEQUENCE [LARGE SCALE GENOMIC DNA]</scope>
</reference>
<evidence type="ECO:0000259" key="10">
    <source>
        <dbReference type="PROSITE" id="PS50835"/>
    </source>
</evidence>
<dbReference type="SMART" id="SM00082">
    <property type="entry name" value="LRRCT"/>
    <property type="match status" value="1"/>
</dbReference>
<dbReference type="Gene3D" id="3.80.10.10">
    <property type="entry name" value="Ribonuclease Inhibitor"/>
    <property type="match status" value="2"/>
</dbReference>
<dbReference type="InterPro" id="IPR000483">
    <property type="entry name" value="Cys-rich_flank_reg_C"/>
</dbReference>
<dbReference type="PANTHER" id="PTHR24366:SF140">
    <property type="entry name" value="IP22191P"/>
    <property type="match status" value="1"/>
</dbReference>
<gene>
    <name evidence="11" type="ORF">X975_22193</name>
</gene>
<feature type="transmembrane region" description="Helical" evidence="8">
    <location>
        <begin position="384"/>
        <end position="407"/>
    </location>
</feature>
<evidence type="ECO:0000256" key="7">
    <source>
        <dbReference type="SAM" id="MobiDB-lite"/>
    </source>
</evidence>
<sequence length="667" mass="74534">MPKVHSLVTSYIFFVALHSLCVIPGTSISYACSSECTCKWKNGKETAECVGVNLVAIPDGLRGETQVLDLSGNLLQLLPFRAFSRVGLVNLQKVFASRCGILSIANDAFYQLNNLVELDLSNNFITSIPAIALRDTPLLRRLLLSSNPIQRVENDTFILLSHLTTLELSNCQIEVVEPRAFDGLKSLQYLKLDGNKLRTLPPEMGEPFSSLYGLDLHQNPWHCDCHIRSVRKWMLRNNIPISSPPQCFEPQRLRGLSWDTVGIDDFACKPEVTVVETVVTFTEGENATLGCRVHAVPEGSVNWIWRGRVINNLTLMSFGRQMYLIREVGTTLKVNSLTIFNVMLKDSGRYLCVASNPAGRISANITLNVVPKEGDNDALSGEEIAGIVIGVLFVIFALFFVFSFFMLRHQRLFPNRSKGGGFTIYKHFFSFNNNHVGAVVKNTTDADISIPANSGNVMDGKCNAASLSPGSGSETSAYGGTKMNSLVPLEQYSLHENISAHNATSPTAEKWYSHSLNRHSIRETERGIEMCVIPPNESKNTDEKSYKSVKDDPESYERTEYRRPITNDDEEDDVDSTGPMVYEINQPVNDYYLDHNLPPHKCSIWPLSEGSFKDESYHSYSSPSQSSWKRNSVIIPQQIHHVFSPDARDSPDEGLGDEREYETDILD</sequence>
<dbReference type="OMA" id="CDCHIRS"/>
<accession>A0A087U8Y0</accession>
<evidence type="ECO:0000256" key="2">
    <source>
        <dbReference type="ARBA" id="ARBA00022729"/>
    </source>
</evidence>
<name>A0A087U8Y0_STEMI</name>
<keyword evidence="4" id="KW-1015">Disulfide bond</keyword>
<dbReference type="InterPro" id="IPR013783">
    <property type="entry name" value="Ig-like_fold"/>
</dbReference>
<dbReference type="InterPro" id="IPR003591">
    <property type="entry name" value="Leu-rich_rpt_typical-subtyp"/>
</dbReference>
<keyword evidence="2 9" id="KW-0732">Signal</keyword>
<feature type="compositionally biased region" description="Acidic residues" evidence="7">
    <location>
        <begin position="652"/>
        <end position="667"/>
    </location>
</feature>
<dbReference type="SMART" id="SM00369">
    <property type="entry name" value="LRR_TYP"/>
    <property type="match status" value="6"/>
</dbReference>
<dbReference type="SUPFAM" id="SSF48726">
    <property type="entry name" value="Immunoglobulin"/>
    <property type="match status" value="1"/>
</dbReference>
<proteinExistence type="predicted"/>
<evidence type="ECO:0000256" key="8">
    <source>
        <dbReference type="SAM" id="Phobius"/>
    </source>
</evidence>
<dbReference type="InterPro" id="IPR036179">
    <property type="entry name" value="Ig-like_dom_sf"/>
</dbReference>
<evidence type="ECO:0000256" key="3">
    <source>
        <dbReference type="ARBA" id="ARBA00022737"/>
    </source>
</evidence>
<feature type="compositionally biased region" description="Basic and acidic residues" evidence="7">
    <location>
        <begin position="539"/>
        <end position="566"/>
    </location>
</feature>
<feature type="non-terminal residue" evidence="11">
    <location>
        <position position="667"/>
    </location>
</feature>
<feature type="domain" description="Ig-like" evidence="10">
    <location>
        <begin position="270"/>
        <end position="368"/>
    </location>
</feature>
<dbReference type="PROSITE" id="PS50835">
    <property type="entry name" value="IG_LIKE"/>
    <property type="match status" value="1"/>
</dbReference>
<evidence type="ECO:0000256" key="6">
    <source>
        <dbReference type="ARBA" id="ARBA00023319"/>
    </source>
</evidence>
<dbReference type="AlphaFoldDB" id="A0A087U8Y0"/>
<dbReference type="STRING" id="407821.A0A087U8Y0"/>